<feature type="region of interest" description="Disordered" evidence="1">
    <location>
        <begin position="84"/>
        <end position="106"/>
    </location>
</feature>
<protein>
    <submittedName>
        <fullName evidence="2">Uncharacterized protein</fullName>
    </submittedName>
</protein>
<dbReference type="EMBL" id="CP029190">
    <property type="protein sequence ID" value="QES50235.1"/>
    <property type="molecule type" value="Genomic_DNA"/>
</dbReference>
<evidence type="ECO:0000313" key="2">
    <source>
        <dbReference type="EMBL" id="QES50235.1"/>
    </source>
</evidence>
<accession>A0A5P2D503</accession>
<gene>
    <name evidence="2" type="ORF">DEJ50_22810</name>
</gene>
<evidence type="ECO:0000256" key="1">
    <source>
        <dbReference type="SAM" id="MobiDB-lite"/>
    </source>
</evidence>
<feature type="region of interest" description="Disordered" evidence="1">
    <location>
        <begin position="1"/>
        <end position="36"/>
    </location>
</feature>
<dbReference type="AlphaFoldDB" id="A0A5P2D503"/>
<dbReference type="Proteomes" id="UP000325211">
    <property type="component" value="Chromosome"/>
</dbReference>
<feature type="compositionally biased region" description="Low complexity" evidence="1">
    <location>
        <begin position="1"/>
        <end position="18"/>
    </location>
</feature>
<feature type="compositionally biased region" description="Pro residues" evidence="1">
    <location>
        <begin position="19"/>
        <end position="36"/>
    </location>
</feature>
<organism evidence="2 3">
    <name type="scientific">Streptomyces venezuelae</name>
    <dbReference type="NCBI Taxonomy" id="54571"/>
    <lineage>
        <taxon>Bacteria</taxon>
        <taxon>Bacillati</taxon>
        <taxon>Actinomycetota</taxon>
        <taxon>Actinomycetes</taxon>
        <taxon>Kitasatosporales</taxon>
        <taxon>Streptomycetaceae</taxon>
        <taxon>Streptomyces</taxon>
    </lineage>
</organism>
<proteinExistence type="predicted"/>
<sequence>MPRARSAVGAGAAARPVTPVTPAPPVTPVTPAPPVTPVTVTAEPGVNPAAVTFTLAPGLPWAAPRATYRRLAVGSGGVAVRRTETGVGPAGVQGVSSTAGRPASRE</sequence>
<evidence type="ECO:0000313" key="3">
    <source>
        <dbReference type="Proteomes" id="UP000325211"/>
    </source>
</evidence>
<name>A0A5P2D503_STRVZ</name>
<reference evidence="2 3" key="1">
    <citation type="submission" date="2018-05" db="EMBL/GenBank/DDBJ databases">
        <title>Streptomyces venezuelae.</title>
        <authorList>
            <person name="Kim W."/>
            <person name="Lee N."/>
            <person name="Cho B.-K."/>
        </authorList>
    </citation>
    <scope>NUCLEOTIDE SEQUENCE [LARGE SCALE GENOMIC DNA]</scope>
    <source>
        <strain evidence="2 3">ATCC 21782</strain>
    </source>
</reference>